<evidence type="ECO:0000256" key="1">
    <source>
        <dbReference type="ARBA" id="ARBA00002578"/>
    </source>
</evidence>
<feature type="transmembrane region" description="Helical" evidence="10">
    <location>
        <begin position="179"/>
        <end position="201"/>
    </location>
</feature>
<dbReference type="InterPro" id="IPR006303">
    <property type="entry name" value="FliR"/>
</dbReference>
<evidence type="ECO:0000256" key="10">
    <source>
        <dbReference type="RuleBase" id="RU362071"/>
    </source>
</evidence>
<dbReference type="OrthoDB" id="9797790at2"/>
<evidence type="ECO:0000313" key="11">
    <source>
        <dbReference type="EMBL" id="SUX11404.1"/>
    </source>
</evidence>
<sequence>MELVNFISNQNTLTFMLLFVRMSALFLFFPFFSHTQIPFVIKTSLSLLFTILFFPMAKIVNFNDGYMNYLVFEILSEALFGLCAGIILYLVFAALQLAGEQIAFVMGLTMANVIDPQSGINTPIISNILNFIALILFLLLDCHHVVIMFFSNSLDFIPLGSFYPNPELLTYVSKSVVNLFMFGFIIAFPVLAFSLMADFIFGMLMKTMPQFNLLIVGYPIKICMAYVVLIAILGIIMEVFKKLLLAAMNNLPNLFFS</sequence>
<dbReference type="GO" id="GO:0044780">
    <property type="term" value="P:bacterial-type flagellum assembly"/>
    <property type="evidence" value="ECO:0007669"/>
    <property type="project" value="UniProtKB-UniRule"/>
</dbReference>
<proteinExistence type="inferred from homology"/>
<dbReference type="GeneID" id="93090270"/>
<comment type="subcellular location">
    <subcellularLocation>
        <location evidence="10">Cell membrane</location>
        <topology evidence="10">Multi-pass membrane protein</topology>
    </subcellularLocation>
    <subcellularLocation>
        <location evidence="10">Bacterial flagellum basal body</location>
    </subcellularLocation>
</comment>
<feature type="transmembrane region" description="Helical" evidence="10">
    <location>
        <begin position="69"/>
        <end position="92"/>
    </location>
</feature>
<comment type="similarity">
    <text evidence="2 10">Belongs to the FliR/MopE/SpaR family.</text>
</comment>
<feature type="transmembrane region" description="Helical" evidence="10">
    <location>
        <begin position="39"/>
        <end position="57"/>
    </location>
</feature>
<name>A0A381DL17_9BACT</name>
<dbReference type="NCBIfam" id="TIGR01400">
    <property type="entry name" value="fliR"/>
    <property type="match status" value="1"/>
</dbReference>
<evidence type="ECO:0000256" key="3">
    <source>
        <dbReference type="ARBA" id="ARBA00021717"/>
    </source>
</evidence>
<dbReference type="PANTHER" id="PTHR30065:SF8">
    <property type="entry name" value="FLAGELLAR BIOSYNTHETIC PROTEIN FLIR"/>
    <property type="match status" value="1"/>
</dbReference>
<feature type="transmembrane region" description="Helical" evidence="10">
    <location>
        <begin position="213"/>
        <end position="236"/>
    </location>
</feature>
<dbReference type="AlphaFoldDB" id="A0A381DL17"/>
<keyword evidence="11" id="KW-0969">Cilium</keyword>
<dbReference type="Proteomes" id="UP000254920">
    <property type="component" value="Unassembled WGS sequence"/>
</dbReference>
<evidence type="ECO:0000256" key="6">
    <source>
        <dbReference type="ARBA" id="ARBA00022989"/>
    </source>
</evidence>
<dbReference type="STRING" id="32024.GCA_000788295_00840"/>
<evidence type="ECO:0000256" key="5">
    <source>
        <dbReference type="ARBA" id="ARBA00022692"/>
    </source>
</evidence>
<dbReference type="InterPro" id="IPR002010">
    <property type="entry name" value="T3SS_IM_R"/>
</dbReference>
<reference evidence="11 12" key="1">
    <citation type="submission" date="2018-06" db="EMBL/GenBank/DDBJ databases">
        <authorList>
            <consortium name="Pathogen Informatics"/>
            <person name="Doyle S."/>
        </authorList>
    </citation>
    <scope>NUCLEOTIDE SEQUENCE [LARGE SCALE GENOMIC DNA]</scope>
    <source>
        <strain evidence="11 12">NCTC12475</strain>
    </source>
</reference>
<evidence type="ECO:0000256" key="8">
    <source>
        <dbReference type="ARBA" id="ARBA00023143"/>
    </source>
</evidence>
<gene>
    <name evidence="11" type="primary">fliR</name>
    <name evidence="11" type="ORF">NCTC12475_01629</name>
</gene>
<dbReference type="GO" id="GO:0006605">
    <property type="term" value="P:protein targeting"/>
    <property type="evidence" value="ECO:0007669"/>
    <property type="project" value="UniProtKB-UniRule"/>
</dbReference>
<keyword evidence="6 10" id="KW-1133">Transmembrane helix</keyword>
<keyword evidence="8 10" id="KW-0975">Bacterial flagellum</keyword>
<comment type="function">
    <text evidence="1 10">Role in flagellar biosynthesis.</text>
</comment>
<keyword evidence="11" id="KW-0282">Flagellum</keyword>
<dbReference type="Pfam" id="PF01311">
    <property type="entry name" value="Bac_export_1"/>
    <property type="match status" value="1"/>
</dbReference>
<organism evidence="11 12">
    <name type="scientific">Campylobacter sputorum subsp. sputorum</name>
    <dbReference type="NCBI Taxonomy" id="32024"/>
    <lineage>
        <taxon>Bacteria</taxon>
        <taxon>Pseudomonadati</taxon>
        <taxon>Campylobacterota</taxon>
        <taxon>Epsilonproteobacteria</taxon>
        <taxon>Campylobacterales</taxon>
        <taxon>Campylobacteraceae</taxon>
        <taxon>Campylobacter</taxon>
    </lineage>
</organism>
<feature type="transmembrane region" description="Helical" evidence="10">
    <location>
        <begin position="12"/>
        <end position="33"/>
    </location>
</feature>
<dbReference type="GO" id="GO:0005886">
    <property type="term" value="C:plasma membrane"/>
    <property type="evidence" value="ECO:0007669"/>
    <property type="project" value="UniProtKB-SubCell"/>
</dbReference>
<dbReference type="PRINTS" id="PR00953">
    <property type="entry name" value="TYPE3IMRPROT"/>
</dbReference>
<dbReference type="GO" id="GO:0009425">
    <property type="term" value="C:bacterial-type flagellum basal body"/>
    <property type="evidence" value="ECO:0007669"/>
    <property type="project" value="UniProtKB-SubCell"/>
</dbReference>
<evidence type="ECO:0000256" key="7">
    <source>
        <dbReference type="ARBA" id="ARBA00023136"/>
    </source>
</evidence>
<keyword evidence="5 10" id="KW-0812">Transmembrane</keyword>
<protein>
    <recommendedName>
        <fullName evidence="3 9">Flagellar biosynthetic protein FliR</fullName>
    </recommendedName>
</protein>
<feature type="transmembrane region" description="Helical" evidence="10">
    <location>
        <begin position="128"/>
        <end position="150"/>
    </location>
</feature>
<evidence type="ECO:0000313" key="12">
    <source>
        <dbReference type="Proteomes" id="UP000254920"/>
    </source>
</evidence>
<accession>A0A381DL17</accession>
<keyword evidence="12" id="KW-1185">Reference proteome</keyword>
<evidence type="ECO:0000256" key="9">
    <source>
        <dbReference type="NCBIfam" id="TIGR01400"/>
    </source>
</evidence>
<keyword evidence="11" id="KW-0966">Cell projection</keyword>
<keyword evidence="7 10" id="KW-0472">Membrane</keyword>
<dbReference type="PANTHER" id="PTHR30065">
    <property type="entry name" value="FLAGELLAR BIOSYNTHETIC PROTEIN FLIR"/>
    <property type="match status" value="1"/>
</dbReference>
<dbReference type="RefSeq" id="WP_089182136.1">
    <property type="nucleotide sequence ID" value="NZ_CP043427.1"/>
</dbReference>
<keyword evidence="4 10" id="KW-1003">Cell membrane</keyword>
<evidence type="ECO:0000256" key="4">
    <source>
        <dbReference type="ARBA" id="ARBA00022475"/>
    </source>
</evidence>
<evidence type="ECO:0000256" key="2">
    <source>
        <dbReference type="ARBA" id="ARBA00009772"/>
    </source>
</evidence>
<dbReference type="EMBL" id="UFVD01000001">
    <property type="protein sequence ID" value="SUX11404.1"/>
    <property type="molecule type" value="Genomic_DNA"/>
</dbReference>